<proteinExistence type="predicted"/>
<feature type="domain" description="Reverse transcriptase" evidence="1">
    <location>
        <begin position="1"/>
        <end position="127"/>
    </location>
</feature>
<dbReference type="Proteomes" id="UP001497516">
    <property type="component" value="Chromosome 10"/>
</dbReference>
<evidence type="ECO:0000313" key="2">
    <source>
        <dbReference type="EMBL" id="CAL1360927.1"/>
    </source>
</evidence>
<evidence type="ECO:0000259" key="1">
    <source>
        <dbReference type="PROSITE" id="PS50878"/>
    </source>
</evidence>
<dbReference type="Pfam" id="PF00078">
    <property type="entry name" value="RVT_1"/>
    <property type="match status" value="1"/>
</dbReference>
<dbReference type="InterPro" id="IPR000477">
    <property type="entry name" value="RT_dom"/>
</dbReference>
<organism evidence="2 3">
    <name type="scientific">Linum trigynum</name>
    <dbReference type="NCBI Taxonomy" id="586398"/>
    <lineage>
        <taxon>Eukaryota</taxon>
        <taxon>Viridiplantae</taxon>
        <taxon>Streptophyta</taxon>
        <taxon>Embryophyta</taxon>
        <taxon>Tracheophyta</taxon>
        <taxon>Spermatophyta</taxon>
        <taxon>Magnoliopsida</taxon>
        <taxon>eudicotyledons</taxon>
        <taxon>Gunneridae</taxon>
        <taxon>Pentapetalae</taxon>
        <taxon>rosids</taxon>
        <taxon>fabids</taxon>
        <taxon>Malpighiales</taxon>
        <taxon>Linaceae</taxon>
        <taxon>Linum</taxon>
    </lineage>
</organism>
<reference evidence="2 3" key="1">
    <citation type="submission" date="2024-04" db="EMBL/GenBank/DDBJ databases">
        <authorList>
            <person name="Fracassetti M."/>
        </authorList>
    </citation>
    <scope>NUCLEOTIDE SEQUENCE [LARGE SCALE GENOMIC DNA]</scope>
</reference>
<dbReference type="AlphaFoldDB" id="A0AAV2CWM9"/>
<name>A0AAV2CWM9_9ROSI</name>
<dbReference type="InterPro" id="IPR043502">
    <property type="entry name" value="DNA/RNA_pol_sf"/>
</dbReference>
<dbReference type="PANTHER" id="PTHR31635:SF196">
    <property type="entry name" value="REVERSE TRANSCRIPTASE DOMAIN-CONTAINING PROTEIN-RELATED"/>
    <property type="match status" value="1"/>
</dbReference>
<dbReference type="PROSITE" id="PS50878">
    <property type="entry name" value="RT_POL"/>
    <property type="match status" value="1"/>
</dbReference>
<dbReference type="SUPFAM" id="SSF56672">
    <property type="entry name" value="DNA/RNA polymerases"/>
    <property type="match status" value="1"/>
</dbReference>
<protein>
    <recommendedName>
        <fullName evidence="1">Reverse transcriptase domain-containing protein</fullName>
    </recommendedName>
</protein>
<dbReference type="PANTHER" id="PTHR31635">
    <property type="entry name" value="REVERSE TRANSCRIPTASE DOMAIN-CONTAINING PROTEIN-RELATED"/>
    <property type="match status" value="1"/>
</dbReference>
<evidence type="ECO:0000313" key="3">
    <source>
        <dbReference type="Proteomes" id="UP001497516"/>
    </source>
</evidence>
<accession>A0AAV2CWM9</accession>
<keyword evidence="3" id="KW-1185">Reference proteome</keyword>
<sequence>MMCVEGNMMKINWNGTLTDWILPSRGVRQGDPMSPYLFVLCMERLSHRINVAVENNQWKPLSLTSLGFKLSRLFFADDLILFSESGTNHMEVIKRCLEDFCESSGQKVNLNKSMMFVSPNISRQKAQ</sequence>
<gene>
    <name evidence="2" type="ORF">LTRI10_LOCUS8328</name>
</gene>
<dbReference type="EMBL" id="OZ034814">
    <property type="protein sequence ID" value="CAL1360927.1"/>
    <property type="molecule type" value="Genomic_DNA"/>
</dbReference>